<keyword evidence="5" id="KW-0413">Isomerase</keyword>
<dbReference type="EC" id="5.4.2.11" evidence="2"/>
<proteinExistence type="inferred from homology"/>
<name>A0A972VY06_9GAMM</name>
<accession>A0A972VY06</accession>
<dbReference type="SUPFAM" id="SSF53254">
    <property type="entry name" value="Phosphoglycerate mutase-like"/>
    <property type="match status" value="1"/>
</dbReference>
<evidence type="ECO:0000256" key="5">
    <source>
        <dbReference type="ARBA" id="ARBA00023235"/>
    </source>
</evidence>
<dbReference type="Pfam" id="PF00300">
    <property type="entry name" value="His_Phos_1"/>
    <property type="match status" value="1"/>
</dbReference>
<comment type="similarity">
    <text evidence="1">Belongs to the phosphoglycerate mutase family. BPG-dependent PGAM subfamily.</text>
</comment>
<evidence type="ECO:0000313" key="7">
    <source>
        <dbReference type="Proteomes" id="UP000754644"/>
    </source>
</evidence>
<dbReference type="GO" id="GO:0006096">
    <property type="term" value="P:glycolytic process"/>
    <property type="evidence" value="ECO:0007669"/>
    <property type="project" value="UniProtKB-KW"/>
</dbReference>
<dbReference type="PANTHER" id="PTHR11931">
    <property type="entry name" value="PHOSPHOGLYCERATE MUTASE"/>
    <property type="match status" value="1"/>
</dbReference>
<keyword evidence="4" id="KW-0324">Glycolysis</keyword>
<dbReference type="InterPro" id="IPR013078">
    <property type="entry name" value="His_Pase_superF_clade-1"/>
</dbReference>
<dbReference type="GO" id="GO:0004619">
    <property type="term" value="F:phosphoglycerate mutase activity"/>
    <property type="evidence" value="ECO:0007669"/>
    <property type="project" value="UniProtKB-EC"/>
</dbReference>
<dbReference type="GO" id="GO:0006094">
    <property type="term" value="P:gluconeogenesis"/>
    <property type="evidence" value="ECO:0007669"/>
    <property type="project" value="UniProtKB-KW"/>
</dbReference>
<sequence length="239" mass="25851">MNPKSVIALIRHGDYRQPQGVPSALLPYPLTPVGEDQARHCGKLIGEFSASHHFSIDRQLDSSRQLRAWQTASLIAEALPIEALSKRPTGDIATKIKEFEGLSERSVGAAANLDIAAIAAIVAADPRFAPLPAGWKSNSDFCLPFQGAESLRQAGARVAAHIQHAWQVLAHSELKLIVGHGAAIRHACAQLGILSEADVADLSMHHAQPIFVSCDEQGRWHRVAGEWKIRQHAGDELGE</sequence>
<reference evidence="6" key="1">
    <citation type="submission" date="2020-05" db="EMBL/GenBank/DDBJ databases">
        <title>Sulfur intermediates as new biogeochemical hubs in an aquatic model microbial ecosystem.</title>
        <authorList>
            <person name="Vigneron A."/>
        </authorList>
    </citation>
    <scope>NUCLEOTIDE SEQUENCE</scope>
    <source>
        <strain evidence="6">Bin.250</strain>
    </source>
</reference>
<keyword evidence="3" id="KW-0312">Gluconeogenesis</keyword>
<organism evidence="6 7">
    <name type="scientific">SAR86 cluster bacterium</name>
    <dbReference type="NCBI Taxonomy" id="2030880"/>
    <lineage>
        <taxon>Bacteria</taxon>
        <taxon>Pseudomonadati</taxon>
        <taxon>Pseudomonadota</taxon>
        <taxon>Gammaproteobacteria</taxon>
        <taxon>SAR86 cluster</taxon>
    </lineage>
</organism>
<gene>
    <name evidence="6" type="ORF">HQ497_09910</name>
</gene>
<evidence type="ECO:0000313" key="6">
    <source>
        <dbReference type="EMBL" id="NQV65666.1"/>
    </source>
</evidence>
<dbReference type="Gene3D" id="3.40.50.1240">
    <property type="entry name" value="Phosphoglycerate mutase-like"/>
    <property type="match status" value="1"/>
</dbReference>
<evidence type="ECO:0000256" key="1">
    <source>
        <dbReference type="ARBA" id="ARBA00006717"/>
    </source>
</evidence>
<evidence type="ECO:0000256" key="3">
    <source>
        <dbReference type="ARBA" id="ARBA00022432"/>
    </source>
</evidence>
<dbReference type="EMBL" id="JABMOJ010000368">
    <property type="protein sequence ID" value="NQV65666.1"/>
    <property type="molecule type" value="Genomic_DNA"/>
</dbReference>
<dbReference type="SMART" id="SM00855">
    <property type="entry name" value="PGAM"/>
    <property type="match status" value="1"/>
</dbReference>
<dbReference type="InterPro" id="IPR005952">
    <property type="entry name" value="Phosphogly_mut1"/>
</dbReference>
<protein>
    <recommendedName>
        <fullName evidence="2">phosphoglycerate mutase (2,3-diphosphoglycerate-dependent)</fullName>
        <ecNumber evidence="2">5.4.2.11</ecNumber>
    </recommendedName>
</protein>
<dbReference type="InterPro" id="IPR029033">
    <property type="entry name" value="His_PPase_superfam"/>
</dbReference>
<dbReference type="Proteomes" id="UP000754644">
    <property type="component" value="Unassembled WGS sequence"/>
</dbReference>
<evidence type="ECO:0000256" key="4">
    <source>
        <dbReference type="ARBA" id="ARBA00023152"/>
    </source>
</evidence>
<evidence type="ECO:0000256" key="2">
    <source>
        <dbReference type="ARBA" id="ARBA00012028"/>
    </source>
</evidence>
<dbReference type="AlphaFoldDB" id="A0A972VY06"/>
<comment type="caution">
    <text evidence="6">The sequence shown here is derived from an EMBL/GenBank/DDBJ whole genome shotgun (WGS) entry which is preliminary data.</text>
</comment>